<protein>
    <submittedName>
        <fullName evidence="1">Unannotated protein</fullName>
    </submittedName>
</protein>
<gene>
    <name evidence="1" type="ORF">UFOPK3992_00509</name>
</gene>
<evidence type="ECO:0000313" key="1">
    <source>
        <dbReference type="EMBL" id="CAB4998879.1"/>
    </source>
</evidence>
<accession>A0A6J7P6J0</accession>
<dbReference type="AlphaFoldDB" id="A0A6J7P6J0"/>
<reference evidence="1" key="1">
    <citation type="submission" date="2020-05" db="EMBL/GenBank/DDBJ databases">
        <authorList>
            <person name="Chiriac C."/>
            <person name="Salcher M."/>
            <person name="Ghai R."/>
            <person name="Kavagutti S V."/>
        </authorList>
    </citation>
    <scope>NUCLEOTIDE SEQUENCE</scope>
</reference>
<name>A0A6J7P6J0_9ZZZZ</name>
<organism evidence="1">
    <name type="scientific">freshwater metagenome</name>
    <dbReference type="NCBI Taxonomy" id="449393"/>
    <lineage>
        <taxon>unclassified sequences</taxon>
        <taxon>metagenomes</taxon>
        <taxon>ecological metagenomes</taxon>
    </lineage>
</organism>
<dbReference type="EMBL" id="CAFBOZ010000054">
    <property type="protein sequence ID" value="CAB4998879.1"/>
    <property type="molecule type" value="Genomic_DNA"/>
</dbReference>
<sequence>MSSSTRGPRAYVRLTEAAFHDLRTLNRHDPQIVRWAFKKMLLLERDPLAQQVLGLMRAAVGT</sequence>
<proteinExistence type="predicted"/>